<evidence type="ECO:0000313" key="8">
    <source>
        <dbReference type="EMBL" id="MEA5391671.1"/>
    </source>
</evidence>
<keyword evidence="9" id="KW-1185">Reference proteome</keyword>
<feature type="compositionally biased region" description="Polar residues" evidence="6">
    <location>
        <begin position="585"/>
        <end position="600"/>
    </location>
</feature>
<dbReference type="Proteomes" id="UP001304461">
    <property type="component" value="Unassembled WGS sequence"/>
</dbReference>
<protein>
    <submittedName>
        <fullName evidence="8">Rne/Rng family ribonuclease</fullName>
    </submittedName>
</protein>
<evidence type="ECO:0000256" key="4">
    <source>
        <dbReference type="ARBA" id="ARBA00022842"/>
    </source>
</evidence>
<dbReference type="PANTHER" id="PTHR30001">
    <property type="entry name" value="RIBONUCLEASE"/>
    <property type="match status" value="1"/>
</dbReference>
<dbReference type="SMART" id="SM00316">
    <property type="entry name" value="S1"/>
    <property type="match status" value="1"/>
</dbReference>
<dbReference type="InterPro" id="IPR004659">
    <property type="entry name" value="RNase_E/G"/>
</dbReference>
<evidence type="ECO:0000256" key="2">
    <source>
        <dbReference type="ARBA" id="ARBA00022723"/>
    </source>
</evidence>
<evidence type="ECO:0000256" key="5">
    <source>
        <dbReference type="ARBA" id="ARBA00022884"/>
    </source>
</evidence>
<feature type="region of interest" description="Disordered" evidence="6">
    <location>
        <begin position="630"/>
        <end position="676"/>
    </location>
</feature>
<proteinExistence type="predicted"/>
<evidence type="ECO:0000256" key="3">
    <source>
        <dbReference type="ARBA" id="ARBA00022801"/>
    </source>
</evidence>
<dbReference type="PROSITE" id="PS50126">
    <property type="entry name" value="S1"/>
    <property type="match status" value="1"/>
</dbReference>
<accession>A0ABU5RVA5</accession>
<dbReference type="InterPro" id="IPR019307">
    <property type="entry name" value="RNA-bd_AU-1/RNase_E/G"/>
</dbReference>
<dbReference type="SUPFAM" id="SSF50249">
    <property type="entry name" value="Nucleic acid-binding proteins"/>
    <property type="match status" value="1"/>
</dbReference>
<feature type="domain" description="S1 motif" evidence="7">
    <location>
        <begin position="35"/>
        <end position="117"/>
    </location>
</feature>
<gene>
    <name evidence="8" type="ORF">VB738_10420</name>
</gene>
<dbReference type="RefSeq" id="WP_323305696.1">
    <property type="nucleotide sequence ID" value="NZ_JAYGHX010000006.1"/>
</dbReference>
<dbReference type="EMBL" id="JAYGHX010000006">
    <property type="protein sequence ID" value="MEA5391671.1"/>
    <property type="molecule type" value="Genomic_DNA"/>
</dbReference>
<feature type="compositionally biased region" description="Low complexity" evidence="6">
    <location>
        <begin position="640"/>
        <end position="662"/>
    </location>
</feature>
<keyword evidence="4" id="KW-0460">Magnesium</keyword>
<feature type="region of interest" description="Disordered" evidence="6">
    <location>
        <begin position="425"/>
        <end position="494"/>
    </location>
</feature>
<dbReference type="InterPro" id="IPR003029">
    <property type="entry name" value="S1_domain"/>
</dbReference>
<evidence type="ECO:0000256" key="6">
    <source>
        <dbReference type="SAM" id="MobiDB-lite"/>
    </source>
</evidence>
<dbReference type="Pfam" id="PF10150">
    <property type="entry name" value="RNase_E_G"/>
    <property type="match status" value="1"/>
</dbReference>
<name>A0ABU5RVA5_9CYAN</name>
<sequence length="676" mass="72043">MPQQIVIAEQLRIAAVLNDERVDELIVAQGRYQIGDVYLGTVENVLPGIDAAFVNIGESEKNGFIHITDLGPLRLKKGGAGITELLEPRQKVLVQVMKEPTGTKGPRLTGNLSLPGRFLVLQPHGQGVNISRRINGENERNRLRALGVLIKPPGAGLLIRTEAEDVSEEMLIDDLEALLRQWESIQQAAETASPPVLLNRDEDFIHRVLRDLYSPDVLRVVVDSPDAVARVNAFLGADQANLLVEHHGEPTEILEHYRVNAAIRDALKPRVDLPSGGYVIIEPTEALTVIDVNSGSFTRSANARETVLWTNCEAAVEIARQLKLRNIGGVVIIDFIDMESRRDQLQLLEHFTQACRDDTARPQIAQLTELGLVELTRKRQGQNIYELFGRACPSCGGLGHVAVLPGKDTLQPLATVSGLVRSAASARAEVASPSTGGGESGGSSRRRRGGRGGRGSEGAEAPPLVGYGEGGGNGSTVLPPAQESAAVDAPQRRQEPEVLAVPMDPEQELVYGWMGLSPALLLDPVPSGDSLMVRVVRPDADPEAIIEEARQQLAASGSRRRRRGRSGEGRNGMADTNGMAESTEAAETSVVSGDPESQGSEAIPILEITPAPFEPLPGAVPSELVTVAVPSRRSSGRSTPAAAPVPVAAAAVPAADPAAADAGEPRRRRRRSSAAG</sequence>
<comment type="cofactor">
    <cofactor evidence="1">
        <name>Mg(2+)</name>
        <dbReference type="ChEBI" id="CHEBI:18420"/>
    </cofactor>
</comment>
<dbReference type="NCBIfam" id="TIGR00757">
    <property type="entry name" value="RNaseEG"/>
    <property type="match status" value="1"/>
</dbReference>
<dbReference type="Gene3D" id="2.40.50.140">
    <property type="entry name" value="Nucleic acid-binding proteins"/>
    <property type="match status" value="1"/>
</dbReference>
<evidence type="ECO:0000256" key="1">
    <source>
        <dbReference type="ARBA" id="ARBA00001946"/>
    </source>
</evidence>
<dbReference type="PANTHER" id="PTHR30001:SF0">
    <property type="entry name" value="RIBONUCLEASE G"/>
    <property type="match status" value="1"/>
</dbReference>
<reference evidence="8 9" key="1">
    <citation type="submission" date="2023-12" db="EMBL/GenBank/DDBJ databases">
        <title>Baltic Sea Cyanobacteria.</title>
        <authorList>
            <person name="Delbaje E."/>
            <person name="Fewer D.P."/>
            <person name="Shishido T.K."/>
        </authorList>
    </citation>
    <scope>NUCLEOTIDE SEQUENCE [LARGE SCALE GENOMIC DNA]</scope>
    <source>
        <strain evidence="8 9">UHCC 0139</strain>
    </source>
</reference>
<keyword evidence="2" id="KW-0479">Metal-binding</keyword>
<feature type="compositionally biased region" description="Basic residues" evidence="6">
    <location>
        <begin position="666"/>
        <end position="676"/>
    </location>
</feature>
<organism evidence="8 9">
    <name type="scientific">Cyanobium gracile UHCC 0139</name>
    <dbReference type="NCBI Taxonomy" id="3110308"/>
    <lineage>
        <taxon>Bacteria</taxon>
        <taxon>Bacillati</taxon>
        <taxon>Cyanobacteriota</taxon>
        <taxon>Cyanophyceae</taxon>
        <taxon>Synechococcales</taxon>
        <taxon>Prochlorococcaceae</taxon>
        <taxon>Cyanobium</taxon>
    </lineage>
</organism>
<dbReference type="InterPro" id="IPR012340">
    <property type="entry name" value="NA-bd_OB-fold"/>
</dbReference>
<feature type="compositionally biased region" description="Low complexity" evidence="6">
    <location>
        <begin position="425"/>
        <end position="434"/>
    </location>
</feature>
<evidence type="ECO:0000259" key="7">
    <source>
        <dbReference type="PROSITE" id="PS50126"/>
    </source>
</evidence>
<keyword evidence="5" id="KW-0694">RNA-binding</keyword>
<keyword evidence="3" id="KW-0378">Hydrolase</keyword>
<comment type="caution">
    <text evidence="8">The sequence shown here is derived from an EMBL/GenBank/DDBJ whole genome shotgun (WGS) entry which is preliminary data.</text>
</comment>
<evidence type="ECO:0000313" key="9">
    <source>
        <dbReference type="Proteomes" id="UP001304461"/>
    </source>
</evidence>
<feature type="region of interest" description="Disordered" evidence="6">
    <location>
        <begin position="551"/>
        <end position="602"/>
    </location>
</feature>
<dbReference type="CDD" id="cd04453">
    <property type="entry name" value="S1_RNase_E"/>
    <property type="match status" value="1"/>
</dbReference>